<dbReference type="EMBL" id="UYYG01001156">
    <property type="protein sequence ID" value="VDN56527.1"/>
    <property type="molecule type" value="Genomic_DNA"/>
</dbReference>
<evidence type="ECO:0000313" key="4">
    <source>
        <dbReference type="WBParaSite" id="DME_0000214001-mRNA-1"/>
    </source>
</evidence>
<keyword evidence="3" id="KW-1185">Reference proteome</keyword>
<evidence type="ECO:0000313" key="2">
    <source>
        <dbReference type="Proteomes" id="UP000038040"/>
    </source>
</evidence>
<protein>
    <submittedName>
        <fullName evidence="4">RNase H domain-containing protein</fullName>
    </submittedName>
</protein>
<dbReference type="Proteomes" id="UP000274756">
    <property type="component" value="Unassembled WGS sequence"/>
</dbReference>
<evidence type="ECO:0000313" key="3">
    <source>
        <dbReference type="Proteomes" id="UP000274756"/>
    </source>
</evidence>
<reference evidence="1 3" key="2">
    <citation type="submission" date="2018-11" db="EMBL/GenBank/DDBJ databases">
        <authorList>
            <consortium name="Pathogen Informatics"/>
        </authorList>
    </citation>
    <scope>NUCLEOTIDE SEQUENCE [LARGE SCALE GENOMIC DNA]</scope>
</reference>
<gene>
    <name evidence="1" type="ORF">DME_LOCUS6500</name>
</gene>
<proteinExistence type="predicted"/>
<dbReference type="WBParaSite" id="DME_0000214001-mRNA-1">
    <property type="protein sequence ID" value="DME_0000214001-mRNA-1"/>
    <property type="gene ID" value="DME_0000214001"/>
</dbReference>
<evidence type="ECO:0000313" key="1">
    <source>
        <dbReference type="EMBL" id="VDN56527.1"/>
    </source>
</evidence>
<dbReference type="Proteomes" id="UP000038040">
    <property type="component" value="Unplaced"/>
</dbReference>
<sequence>MTYVLIQSPPIMTMSTLGKDVNSWSSVSRSSEHKVGAYILMTEILQNFPLRQPTGGRRETNHIHALIRRIVDIDRLTCNIHKPSDVTINYPAPHRVYNVLADSFLDGFCTYHGASKAAISITLGDKDMDLQLPLG</sequence>
<dbReference type="AlphaFoldDB" id="A0A0N4U5L0"/>
<organism evidence="2 4">
    <name type="scientific">Dracunculus medinensis</name>
    <name type="common">Guinea worm</name>
    <dbReference type="NCBI Taxonomy" id="318479"/>
    <lineage>
        <taxon>Eukaryota</taxon>
        <taxon>Metazoa</taxon>
        <taxon>Ecdysozoa</taxon>
        <taxon>Nematoda</taxon>
        <taxon>Chromadorea</taxon>
        <taxon>Rhabditida</taxon>
        <taxon>Spirurina</taxon>
        <taxon>Dracunculoidea</taxon>
        <taxon>Dracunculidae</taxon>
        <taxon>Dracunculus</taxon>
    </lineage>
</organism>
<reference evidence="4" key="1">
    <citation type="submission" date="2017-02" db="UniProtKB">
        <authorList>
            <consortium name="WormBaseParasite"/>
        </authorList>
    </citation>
    <scope>IDENTIFICATION</scope>
</reference>
<name>A0A0N4U5L0_DRAME</name>
<accession>A0A0N4U5L0</accession>